<evidence type="ECO:0000256" key="1">
    <source>
        <dbReference type="ARBA" id="ARBA00023002"/>
    </source>
</evidence>
<dbReference type="Gene3D" id="3.40.50.720">
    <property type="entry name" value="NAD(P)-binding Rossmann-like Domain"/>
    <property type="match status" value="1"/>
</dbReference>
<dbReference type="NCBIfam" id="NF002651">
    <property type="entry name" value="PRK02318.2-4"/>
    <property type="match status" value="1"/>
</dbReference>
<comment type="catalytic activity">
    <reaction evidence="3">
        <text>D-mannitol 1-phosphate + NAD(+) = beta-D-fructose 6-phosphate + NADH + H(+)</text>
        <dbReference type="Rhea" id="RHEA:19661"/>
        <dbReference type="ChEBI" id="CHEBI:15378"/>
        <dbReference type="ChEBI" id="CHEBI:57540"/>
        <dbReference type="ChEBI" id="CHEBI:57634"/>
        <dbReference type="ChEBI" id="CHEBI:57945"/>
        <dbReference type="ChEBI" id="CHEBI:61381"/>
        <dbReference type="EC" id="1.1.1.17"/>
    </reaction>
</comment>
<dbReference type="GO" id="GO:0019592">
    <property type="term" value="P:mannitol catabolic process"/>
    <property type="evidence" value="ECO:0007669"/>
    <property type="project" value="TreeGrafter"/>
</dbReference>
<feature type="domain" description="Mannitol dehydrogenase N-terminal" evidence="4">
    <location>
        <begin position="8"/>
        <end position="179"/>
    </location>
</feature>
<dbReference type="EMBL" id="CP003914">
    <property type="protein sequence ID" value="AFX74127.1"/>
    <property type="molecule type" value="Genomic_DNA"/>
</dbReference>
<evidence type="ECO:0000256" key="3">
    <source>
        <dbReference type="ARBA" id="ARBA00048615"/>
    </source>
</evidence>
<feature type="domain" description="Mannitol dehydrogenase C-terminal" evidence="5">
    <location>
        <begin position="191"/>
        <end position="347"/>
    </location>
</feature>
<keyword evidence="1" id="KW-0560">Oxidoreductase</keyword>
<dbReference type="PANTHER" id="PTHR30524">
    <property type="entry name" value="MANNITOL-1-PHOSPHATE 5-DEHYDROGENASE"/>
    <property type="match status" value="1"/>
</dbReference>
<reference evidence="6 7" key="1">
    <citation type="journal article" date="2013" name="Genome Announc.">
        <title>Complete Genome Sequence of Mycoplasma hyorhinis Strain SK76.</title>
        <authorList>
            <person name="Goodison S."/>
            <person name="Urquidi V."/>
            <person name="Kumar D."/>
            <person name="Reyes L."/>
            <person name="Rosser C.J."/>
        </authorList>
    </citation>
    <scope>NUCLEOTIDE SEQUENCE [LARGE SCALE GENOMIC DNA]</scope>
    <source>
        <strain evidence="6 7">SK76</strain>
    </source>
</reference>
<dbReference type="AlphaFoldDB" id="A0AAI8AMJ0"/>
<evidence type="ECO:0000259" key="4">
    <source>
        <dbReference type="Pfam" id="PF01232"/>
    </source>
</evidence>
<evidence type="ECO:0000313" key="6">
    <source>
        <dbReference type="EMBL" id="AFX74127.1"/>
    </source>
</evidence>
<dbReference type="InterPro" id="IPR013328">
    <property type="entry name" value="6PGD_dom2"/>
</dbReference>
<gene>
    <name evidence="6" type="ORF">MOS_198</name>
</gene>
<accession>A0AAI8AMJ0</accession>
<protein>
    <submittedName>
        <fullName evidence="6">Mannitol-1-phosphate 5-dehydrogenase</fullName>
    </submittedName>
</protein>
<dbReference type="InterPro" id="IPR013131">
    <property type="entry name" value="Mannitol_DH_N"/>
</dbReference>
<evidence type="ECO:0000259" key="5">
    <source>
        <dbReference type="Pfam" id="PF08125"/>
    </source>
</evidence>
<organism evidence="6 7">
    <name type="scientific">Mesomycoplasma hyorhinis SK76</name>
    <dbReference type="NCBI Taxonomy" id="1118964"/>
    <lineage>
        <taxon>Bacteria</taxon>
        <taxon>Bacillati</taxon>
        <taxon>Mycoplasmatota</taxon>
        <taxon>Mycoplasmoidales</taxon>
        <taxon>Metamycoplasmataceae</taxon>
        <taxon>Mesomycoplasma</taxon>
    </lineage>
</organism>
<sequence>MKSKTKNKVLIFGAGNIGRGLVAYIFNKNDFEIIFVDKNQDLVDEINQKKQYKIIDINSKDEVIIKNIQAIHLEDAKLKTYLKQSKYITTSLGSNNLKYLVPYLQKHFQTFSKLQFILCFENGYKISSEFAKLFFDIQPNIRFIDLVVDRIIPSKKSKNIDVFVDNFFEVIADKNEQKRSKKLKLICYVKDIDAYTFRKLLLVNSLHSYLGYLGYLKKLKFVSESANDVEIIKNIKNLASINIKILTSNFKEFKEIQLQKYFLNTLKRFENKQLFDLNTRVARNPITKVSENERFNLIYQNVLKFHLNKQPILDVFKSILQFDFVEDKQAQEIQNAIKMKQIKHFLQENTKLNLEDIETLLKVDNEQNT</sequence>
<dbReference type="Pfam" id="PF01232">
    <property type="entry name" value="Mannitol_dh"/>
    <property type="match status" value="1"/>
</dbReference>
<dbReference type="InterPro" id="IPR013118">
    <property type="entry name" value="Mannitol_DH_C"/>
</dbReference>
<evidence type="ECO:0000256" key="2">
    <source>
        <dbReference type="ARBA" id="ARBA00023027"/>
    </source>
</evidence>
<dbReference type="KEGG" id="mhs:MOS_198"/>
<dbReference type="InterPro" id="IPR036291">
    <property type="entry name" value="NAD(P)-bd_dom_sf"/>
</dbReference>
<dbReference type="GO" id="GO:0008926">
    <property type="term" value="F:mannitol-1-phosphate 5-dehydrogenase activity"/>
    <property type="evidence" value="ECO:0007669"/>
    <property type="project" value="UniProtKB-EC"/>
</dbReference>
<keyword evidence="2" id="KW-0520">NAD</keyword>
<dbReference type="PANTHER" id="PTHR30524:SF0">
    <property type="entry name" value="ALTRONATE OXIDOREDUCTASE-RELATED"/>
    <property type="match status" value="1"/>
</dbReference>
<evidence type="ECO:0000313" key="7">
    <source>
        <dbReference type="Proteomes" id="UP000009399"/>
    </source>
</evidence>
<dbReference type="InterPro" id="IPR008927">
    <property type="entry name" value="6-PGluconate_DH-like_C_sf"/>
</dbReference>
<dbReference type="RefSeq" id="WP_015084062.1">
    <property type="nucleotide sequence ID" value="NC_019552.1"/>
</dbReference>
<dbReference type="GO" id="GO:0005829">
    <property type="term" value="C:cytosol"/>
    <property type="evidence" value="ECO:0007669"/>
    <property type="project" value="TreeGrafter"/>
</dbReference>
<proteinExistence type="predicted"/>
<dbReference type="SUPFAM" id="SSF48179">
    <property type="entry name" value="6-phosphogluconate dehydrogenase C-terminal domain-like"/>
    <property type="match status" value="1"/>
</dbReference>
<dbReference type="SUPFAM" id="SSF51735">
    <property type="entry name" value="NAD(P)-binding Rossmann-fold domains"/>
    <property type="match status" value="1"/>
</dbReference>
<dbReference type="Pfam" id="PF08125">
    <property type="entry name" value="Mannitol_dh_C"/>
    <property type="match status" value="1"/>
</dbReference>
<dbReference type="Proteomes" id="UP000009399">
    <property type="component" value="Chromosome"/>
</dbReference>
<name>A0AAI8AMJ0_MESHY</name>
<dbReference type="Gene3D" id="1.10.1040.10">
    <property type="entry name" value="N-(1-d-carboxylethyl)-l-norvaline Dehydrogenase, domain 2"/>
    <property type="match status" value="1"/>
</dbReference>